<dbReference type="EMBL" id="CAJOBJ010325468">
    <property type="protein sequence ID" value="CAF5174438.1"/>
    <property type="molecule type" value="Genomic_DNA"/>
</dbReference>
<comment type="caution">
    <text evidence="4">The sequence shown here is derived from an EMBL/GenBank/DDBJ whole genome shotgun (WGS) entry which is preliminary data.</text>
</comment>
<proteinExistence type="predicted"/>
<dbReference type="PANTHER" id="PTHR33444">
    <property type="entry name" value="SI:DKEY-19B23.12-RELATED"/>
    <property type="match status" value="1"/>
</dbReference>
<feature type="transmembrane region" description="Helical" evidence="1">
    <location>
        <begin position="266"/>
        <end position="292"/>
    </location>
</feature>
<feature type="transmembrane region" description="Helical" evidence="1">
    <location>
        <begin position="229"/>
        <end position="254"/>
    </location>
</feature>
<evidence type="ECO:0000313" key="6">
    <source>
        <dbReference type="EMBL" id="CAF5061508.1"/>
    </source>
</evidence>
<dbReference type="Proteomes" id="UP000681720">
    <property type="component" value="Unassembled WGS sequence"/>
</dbReference>
<evidence type="ECO:0000313" key="7">
    <source>
        <dbReference type="EMBL" id="CAF5174438.1"/>
    </source>
</evidence>
<dbReference type="OrthoDB" id="6157510at2759"/>
<name>A0A816KB29_9BILA</name>
<dbReference type="EMBL" id="CAJOBI010004549">
    <property type="protein sequence ID" value="CAF4005191.1"/>
    <property type="molecule type" value="Genomic_DNA"/>
</dbReference>
<keyword evidence="1" id="KW-0812">Transmembrane</keyword>
<accession>A0A816KB29</accession>
<evidence type="ECO:0000313" key="3">
    <source>
        <dbReference type="EMBL" id="CAF1599394.1"/>
    </source>
</evidence>
<organism evidence="4 8">
    <name type="scientific">Rotaria magnacalcarata</name>
    <dbReference type="NCBI Taxonomy" id="392030"/>
    <lineage>
        <taxon>Eukaryota</taxon>
        <taxon>Metazoa</taxon>
        <taxon>Spiralia</taxon>
        <taxon>Gnathifera</taxon>
        <taxon>Rotifera</taxon>
        <taxon>Eurotatoria</taxon>
        <taxon>Bdelloidea</taxon>
        <taxon>Philodinida</taxon>
        <taxon>Philodinidae</taxon>
        <taxon>Rotaria</taxon>
    </lineage>
</organism>
<sequence length="361" mass="41090">MFSRACKPSSSLSSSTISSNTTFSSDNFYIRTRSTPRPVILRPLNVCDLDDINSTNFTYQRQMQREPFRIPRPILTIPRPTIHLPADDSFWAPTSRPIRVHQSSSSSSPFTISHYSQRPIYQNLLLEPLHTHLPSPQPPPPLPPPIPIQYQTGPPPFQRYARIPAVQPIKQKRYSCERPPGLFTTLCAGGLNTVAALIYLCFLLALPITKLVLGIIYVNECPVNKNIPLYMIISGACGLAIVVLIFFTSACTYCRSVLNARKRTHGVIIFIIAFTRAVRGALAIFLFIWFLFGNIWVFNARYRVRTDKPNDTNNYCHPTLYWFAFYVLIFTYVYAICTCFLKFCVNFFCCGICDGFYKAFS</sequence>
<dbReference type="Proteomes" id="UP000663855">
    <property type="component" value="Unassembled WGS sequence"/>
</dbReference>
<feature type="transmembrane region" description="Helical" evidence="1">
    <location>
        <begin position="182"/>
        <end position="209"/>
    </location>
</feature>
<dbReference type="Proteomes" id="UP000663824">
    <property type="component" value="Unassembled WGS sequence"/>
</dbReference>
<dbReference type="EMBL" id="CAJNOV010000049">
    <property type="protein sequence ID" value="CAF0967728.1"/>
    <property type="molecule type" value="Genomic_DNA"/>
</dbReference>
<gene>
    <name evidence="6" type="ORF">BYL167_LOCUS59342</name>
    <name evidence="2" type="ORF">CJN711_LOCUS718</name>
    <name evidence="7" type="ORF">GIL414_LOCUS67193</name>
    <name evidence="3" type="ORF">KQP761_LOCUS22080</name>
    <name evidence="4" type="ORF">MBJ925_LOCUS2433</name>
    <name evidence="5" type="ORF">SMN809_LOCUS12159</name>
</gene>
<dbReference type="Proteomes" id="UP000681967">
    <property type="component" value="Unassembled WGS sequence"/>
</dbReference>
<evidence type="ECO:0000313" key="4">
    <source>
        <dbReference type="EMBL" id="CAF1922729.1"/>
    </source>
</evidence>
<evidence type="ECO:0000313" key="5">
    <source>
        <dbReference type="EMBL" id="CAF4005191.1"/>
    </source>
</evidence>
<dbReference type="EMBL" id="CAJNOW010011579">
    <property type="protein sequence ID" value="CAF1599394.1"/>
    <property type="molecule type" value="Genomic_DNA"/>
</dbReference>
<keyword evidence="1" id="KW-0472">Membrane</keyword>
<dbReference type="Proteomes" id="UP000663834">
    <property type="component" value="Unassembled WGS sequence"/>
</dbReference>
<dbReference type="Proteomes" id="UP000676336">
    <property type="component" value="Unassembled WGS sequence"/>
</dbReference>
<reference evidence="4" key="1">
    <citation type="submission" date="2021-02" db="EMBL/GenBank/DDBJ databases">
        <authorList>
            <person name="Nowell W R."/>
        </authorList>
    </citation>
    <scope>NUCLEOTIDE SEQUENCE</scope>
</reference>
<evidence type="ECO:0000313" key="8">
    <source>
        <dbReference type="Proteomes" id="UP000663824"/>
    </source>
</evidence>
<feature type="transmembrane region" description="Helical" evidence="1">
    <location>
        <begin position="320"/>
        <end position="341"/>
    </location>
</feature>
<dbReference type="EMBL" id="CAJOBH010228455">
    <property type="protein sequence ID" value="CAF5061508.1"/>
    <property type="molecule type" value="Genomic_DNA"/>
</dbReference>
<evidence type="ECO:0000313" key="2">
    <source>
        <dbReference type="EMBL" id="CAF0967728.1"/>
    </source>
</evidence>
<dbReference type="InterPro" id="IPR040350">
    <property type="entry name" value="TMEM272"/>
</dbReference>
<dbReference type="AlphaFoldDB" id="A0A816KB29"/>
<evidence type="ECO:0000256" key="1">
    <source>
        <dbReference type="SAM" id="Phobius"/>
    </source>
</evidence>
<keyword evidence="1" id="KW-1133">Transmembrane helix</keyword>
<protein>
    <submittedName>
        <fullName evidence="4">Uncharacterized protein</fullName>
    </submittedName>
</protein>
<dbReference type="PANTHER" id="PTHR33444:SF2">
    <property type="entry name" value="MARVEL DOMAIN-CONTAINING PROTEIN"/>
    <property type="match status" value="1"/>
</dbReference>
<dbReference type="EMBL" id="CAJNRE010000156">
    <property type="protein sequence ID" value="CAF1922729.1"/>
    <property type="molecule type" value="Genomic_DNA"/>
</dbReference>